<keyword evidence="3" id="KW-1185">Reference proteome</keyword>
<sequence length="64" mass="7528">MRYQVKLNKIDKVYAIWCPALPGCWTVGETEQEALDKMKYAIQAYLETADEVSKNSEFYYVEVR</sequence>
<comment type="caution">
    <text evidence="2">The sequence shown here is derived from an EMBL/GenBank/DDBJ whole genome shotgun (WGS) entry which is preliminary data.</text>
</comment>
<dbReference type="Proteomes" id="UP000276103">
    <property type="component" value="Unassembled WGS sequence"/>
</dbReference>
<name>A0A433UNX5_ANAVA</name>
<dbReference type="Gene3D" id="3.30.160.250">
    <property type="match status" value="1"/>
</dbReference>
<dbReference type="AlphaFoldDB" id="A0A433UNX5"/>
<accession>A0A433UNX5</accession>
<gene>
    <name evidence="2" type="ORF">DSM107003_32050</name>
</gene>
<dbReference type="PANTHER" id="PTHR34504:SF2">
    <property type="entry name" value="UPF0150 PROTEIN SSL0259"/>
    <property type="match status" value="1"/>
</dbReference>
<dbReference type="InterPro" id="IPR031807">
    <property type="entry name" value="HicB-like"/>
</dbReference>
<dbReference type="RefSeq" id="WP_016951989.1">
    <property type="nucleotide sequence ID" value="NZ_RSCM01000010.1"/>
</dbReference>
<dbReference type="OrthoDB" id="7068289at2"/>
<evidence type="ECO:0000313" key="2">
    <source>
        <dbReference type="EMBL" id="RUS95502.1"/>
    </source>
</evidence>
<protein>
    <recommendedName>
        <fullName evidence="1">HicB-like antitoxin of toxin-antitoxin system domain-containing protein</fullName>
    </recommendedName>
</protein>
<evidence type="ECO:0000259" key="1">
    <source>
        <dbReference type="Pfam" id="PF15919"/>
    </source>
</evidence>
<dbReference type="Pfam" id="PF15919">
    <property type="entry name" value="HicB_lk_antitox"/>
    <property type="match status" value="1"/>
</dbReference>
<dbReference type="InterPro" id="IPR035069">
    <property type="entry name" value="TTHA1013/TTHA0281-like"/>
</dbReference>
<feature type="domain" description="HicB-like antitoxin of toxin-antitoxin system" evidence="1">
    <location>
        <begin position="7"/>
        <end position="51"/>
    </location>
</feature>
<dbReference type="PANTHER" id="PTHR34504">
    <property type="entry name" value="ANTITOXIN HICB"/>
    <property type="match status" value="1"/>
</dbReference>
<dbReference type="SUPFAM" id="SSF143100">
    <property type="entry name" value="TTHA1013/TTHA0281-like"/>
    <property type="match status" value="1"/>
</dbReference>
<evidence type="ECO:0000313" key="3">
    <source>
        <dbReference type="Proteomes" id="UP000276103"/>
    </source>
</evidence>
<organism evidence="2 3">
    <name type="scientific">Trichormus variabilis SAG 1403-4b</name>
    <dbReference type="NCBI Taxonomy" id="447716"/>
    <lineage>
        <taxon>Bacteria</taxon>
        <taxon>Bacillati</taxon>
        <taxon>Cyanobacteriota</taxon>
        <taxon>Cyanophyceae</taxon>
        <taxon>Nostocales</taxon>
        <taxon>Nostocaceae</taxon>
        <taxon>Trichormus</taxon>
    </lineage>
</organism>
<proteinExistence type="predicted"/>
<dbReference type="InterPro" id="IPR051404">
    <property type="entry name" value="TA_system_antitoxin"/>
</dbReference>
<reference evidence="2 3" key="1">
    <citation type="journal article" date="2019" name="Genome Biol. Evol.">
        <title>Day and night: Metabolic profiles and evolutionary relationships of six axenic non-marine cyanobacteria.</title>
        <authorList>
            <person name="Will S.E."/>
            <person name="Henke P."/>
            <person name="Boedeker C."/>
            <person name="Huang S."/>
            <person name="Brinkmann H."/>
            <person name="Rohde M."/>
            <person name="Jarek M."/>
            <person name="Friedl T."/>
            <person name="Seufert S."/>
            <person name="Schumacher M."/>
            <person name="Overmann J."/>
            <person name="Neumann-Schaal M."/>
            <person name="Petersen J."/>
        </authorList>
    </citation>
    <scope>NUCLEOTIDE SEQUENCE [LARGE SCALE GENOMIC DNA]</scope>
    <source>
        <strain evidence="2 3">SAG 1403-4b</strain>
    </source>
</reference>
<dbReference type="EMBL" id="RSCM01000010">
    <property type="protein sequence ID" value="RUS95502.1"/>
    <property type="molecule type" value="Genomic_DNA"/>
</dbReference>